<dbReference type="Proteomes" id="UP000184383">
    <property type="component" value="Unassembled WGS sequence"/>
</dbReference>
<dbReference type="VEuPathDB" id="FungiDB:ASPWEDRAFT_44903"/>
<feature type="chain" id="PRO_5012611944" evidence="1">
    <location>
        <begin position="19"/>
        <end position="112"/>
    </location>
</feature>
<accession>A0A1L9R7Q0</accession>
<evidence type="ECO:0000256" key="1">
    <source>
        <dbReference type="SAM" id="SignalP"/>
    </source>
</evidence>
<name>A0A1L9R7Q0_ASPWE</name>
<gene>
    <name evidence="2" type="ORF">ASPWEDRAFT_44903</name>
</gene>
<organism evidence="2 3">
    <name type="scientific">Aspergillus wentii DTO 134E9</name>
    <dbReference type="NCBI Taxonomy" id="1073089"/>
    <lineage>
        <taxon>Eukaryota</taxon>
        <taxon>Fungi</taxon>
        <taxon>Dikarya</taxon>
        <taxon>Ascomycota</taxon>
        <taxon>Pezizomycotina</taxon>
        <taxon>Eurotiomycetes</taxon>
        <taxon>Eurotiomycetidae</taxon>
        <taxon>Eurotiales</taxon>
        <taxon>Aspergillaceae</taxon>
        <taxon>Aspergillus</taxon>
        <taxon>Aspergillus subgen. Cremei</taxon>
    </lineage>
</organism>
<reference evidence="3" key="1">
    <citation type="journal article" date="2017" name="Genome Biol.">
        <title>Comparative genomics reveals high biological diversity and specific adaptations in the industrially and medically important fungal genus Aspergillus.</title>
        <authorList>
            <person name="de Vries R.P."/>
            <person name="Riley R."/>
            <person name="Wiebenga A."/>
            <person name="Aguilar-Osorio G."/>
            <person name="Amillis S."/>
            <person name="Uchima C.A."/>
            <person name="Anderluh G."/>
            <person name="Asadollahi M."/>
            <person name="Askin M."/>
            <person name="Barry K."/>
            <person name="Battaglia E."/>
            <person name="Bayram O."/>
            <person name="Benocci T."/>
            <person name="Braus-Stromeyer S.A."/>
            <person name="Caldana C."/>
            <person name="Canovas D."/>
            <person name="Cerqueira G.C."/>
            <person name="Chen F."/>
            <person name="Chen W."/>
            <person name="Choi C."/>
            <person name="Clum A."/>
            <person name="Dos Santos R.A."/>
            <person name="Damasio A.R."/>
            <person name="Diallinas G."/>
            <person name="Emri T."/>
            <person name="Fekete E."/>
            <person name="Flipphi M."/>
            <person name="Freyberg S."/>
            <person name="Gallo A."/>
            <person name="Gournas C."/>
            <person name="Habgood R."/>
            <person name="Hainaut M."/>
            <person name="Harispe M.L."/>
            <person name="Henrissat B."/>
            <person name="Hilden K.S."/>
            <person name="Hope R."/>
            <person name="Hossain A."/>
            <person name="Karabika E."/>
            <person name="Karaffa L."/>
            <person name="Karanyi Z."/>
            <person name="Krasevec N."/>
            <person name="Kuo A."/>
            <person name="Kusch H."/>
            <person name="LaButti K."/>
            <person name="Lagendijk E.L."/>
            <person name="Lapidus A."/>
            <person name="Levasseur A."/>
            <person name="Lindquist E."/>
            <person name="Lipzen A."/>
            <person name="Logrieco A.F."/>
            <person name="MacCabe A."/>
            <person name="Maekelae M.R."/>
            <person name="Malavazi I."/>
            <person name="Melin P."/>
            <person name="Meyer V."/>
            <person name="Mielnichuk N."/>
            <person name="Miskei M."/>
            <person name="Molnar A.P."/>
            <person name="Mule G."/>
            <person name="Ngan C.Y."/>
            <person name="Orejas M."/>
            <person name="Orosz E."/>
            <person name="Ouedraogo J.P."/>
            <person name="Overkamp K.M."/>
            <person name="Park H.-S."/>
            <person name="Perrone G."/>
            <person name="Piumi F."/>
            <person name="Punt P.J."/>
            <person name="Ram A.F."/>
            <person name="Ramon A."/>
            <person name="Rauscher S."/>
            <person name="Record E."/>
            <person name="Riano-Pachon D.M."/>
            <person name="Robert V."/>
            <person name="Roehrig J."/>
            <person name="Ruller R."/>
            <person name="Salamov A."/>
            <person name="Salih N.S."/>
            <person name="Samson R.A."/>
            <person name="Sandor E."/>
            <person name="Sanguinetti M."/>
            <person name="Schuetze T."/>
            <person name="Sepcic K."/>
            <person name="Shelest E."/>
            <person name="Sherlock G."/>
            <person name="Sophianopoulou V."/>
            <person name="Squina F.M."/>
            <person name="Sun H."/>
            <person name="Susca A."/>
            <person name="Todd R.B."/>
            <person name="Tsang A."/>
            <person name="Unkles S.E."/>
            <person name="van de Wiele N."/>
            <person name="van Rossen-Uffink D."/>
            <person name="Oliveira J.V."/>
            <person name="Vesth T.C."/>
            <person name="Visser J."/>
            <person name="Yu J.-H."/>
            <person name="Zhou M."/>
            <person name="Andersen M.R."/>
            <person name="Archer D.B."/>
            <person name="Baker S.E."/>
            <person name="Benoit I."/>
            <person name="Brakhage A.A."/>
            <person name="Braus G.H."/>
            <person name="Fischer R."/>
            <person name="Frisvad J.C."/>
            <person name="Goldman G.H."/>
            <person name="Houbraken J."/>
            <person name="Oakley B."/>
            <person name="Pocsi I."/>
            <person name="Scazzocchio C."/>
            <person name="Seiboth B."/>
            <person name="vanKuyk P.A."/>
            <person name="Wortman J."/>
            <person name="Dyer P.S."/>
            <person name="Grigoriev I.V."/>
        </authorList>
    </citation>
    <scope>NUCLEOTIDE SEQUENCE [LARGE SCALE GENOMIC DNA]</scope>
    <source>
        <strain evidence="3">DTO 134E9</strain>
    </source>
</reference>
<dbReference type="GeneID" id="63752238"/>
<keyword evidence="3" id="KW-1185">Reference proteome</keyword>
<dbReference type="AlphaFoldDB" id="A0A1L9R7Q0"/>
<keyword evidence="1" id="KW-0732">Signal</keyword>
<sequence>MKSPLYILTALLPIAAIALPNPDTGGDGGDELDAPLEERGFEERDLEERDRCRFRKSGSYWKYPCFSSERIGSFRSGDRVDFFCKYKDWYRTSRGWVTRDSKPNNCRENDRC</sequence>
<evidence type="ECO:0000313" key="2">
    <source>
        <dbReference type="EMBL" id="OJJ30950.1"/>
    </source>
</evidence>
<dbReference type="OrthoDB" id="4369767at2759"/>
<feature type="signal peptide" evidence="1">
    <location>
        <begin position="1"/>
        <end position="18"/>
    </location>
</feature>
<proteinExistence type="predicted"/>
<evidence type="ECO:0000313" key="3">
    <source>
        <dbReference type="Proteomes" id="UP000184383"/>
    </source>
</evidence>
<dbReference type="EMBL" id="KV878216">
    <property type="protein sequence ID" value="OJJ30950.1"/>
    <property type="molecule type" value="Genomic_DNA"/>
</dbReference>
<protein>
    <submittedName>
        <fullName evidence="2">Uncharacterized protein</fullName>
    </submittedName>
</protein>
<dbReference type="RefSeq" id="XP_040684627.1">
    <property type="nucleotide sequence ID" value="XM_040836390.1"/>
</dbReference>